<reference evidence="3" key="2">
    <citation type="submission" date="2025-08" db="UniProtKB">
        <authorList>
            <consortium name="RefSeq"/>
        </authorList>
    </citation>
    <scope>IDENTIFICATION</scope>
</reference>
<protein>
    <submittedName>
        <fullName evidence="3">Uncharacterized protein</fullName>
    </submittedName>
</protein>
<dbReference type="Proteomes" id="UP001652628">
    <property type="component" value="Chromosome 2L"/>
</dbReference>
<evidence type="ECO:0000313" key="3">
    <source>
        <dbReference type="RefSeq" id="XP_016935855.3"/>
    </source>
</evidence>
<accession>A0AB39ZHT6</accession>
<reference evidence="2" key="1">
    <citation type="submission" date="2025-05" db="UniProtKB">
        <authorList>
            <consortium name="RefSeq"/>
        </authorList>
    </citation>
    <scope>NUCLEOTIDE SEQUENCE [LARGE SCALE GENOMIC DNA]</scope>
</reference>
<sequence>MAWVPKTQFELDLVSMEPGFNLIQGQIAYEEKKKLELSRVPVPKSIGEHLADRGDLHGYGSSGGKGREIRDCLQMMEKIQKIAGTKPLGEHATMEDWEDTSTAEMEAVAMMRNFGMQSMGQDLLPALPQITMQVESGRLPLNKDPEFFTPRKTRKPMDFPPADESKDSTDDSFHTAESLSNCILLYGPGNSPKGKTPKKSNKEIDRESANTLFSYIKTAPVDLDKSKGKRRNQRSSQKERRRQQYEASL</sequence>
<dbReference type="AlphaFoldDB" id="A0AB39ZHT6"/>
<dbReference type="GeneID" id="108014299"/>
<proteinExistence type="predicted"/>
<feature type="compositionally biased region" description="Basic and acidic residues" evidence="1">
    <location>
        <begin position="236"/>
        <end position="249"/>
    </location>
</feature>
<organism evidence="2 3">
    <name type="scientific">Drosophila suzukii</name>
    <name type="common">Spotted-wing drosophila fruit fly</name>
    <dbReference type="NCBI Taxonomy" id="28584"/>
    <lineage>
        <taxon>Eukaryota</taxon>
        <taxon>Metazoa</taxon>
        <taxon>Ecdysozoa</taxon>
        <taxon>Arthropoda</taxon>
        <taxon>Hexapoda</taxon>
        <taxon>Insecta</taxon>
        <taxon>Pterygota</taxon>
        <taxon>Neoptera</taxon>
        <taxon>Endopterygota</taxon>
        <taxon>Diptera</taxon>
        <taxon>Brachycera</taxon>
        <taxon>Muscomorpha</taxon>
        <taxon>Ephydroidea</taxon>
        <taxon>Drosophilidae</taxon>
        <taxon>Drosophila</taxon>
        <taxon>Sophophora</taxon>
    </lineage>
</organism>
<name>A0AB39ZHT6_DROSZ</name>
<dbReference type="RefSeq" id="XP_016935855.3">
    <property type="nucleotide sequence ID" value="XM_017080366.4"/>
</dbReference>
<keyword evidence="2" id="KW-1185">Reference proteome</keyword>
<feature type="region of interest" description="Disordered" evidence="1">
    <location>
        <begin position="141"/>
        <end position="249"/>
    </location>
</feature>
<evidence type="ECO:0000256" key="1">
    <source>
        <dbReference type="SAM" id="MobiDB-lite"/>
    </source>
</evidence>
<evidence type="ECO:0000313" key="2">
    <source>
        <dbReference type="Proteomes" id="UP001652628"/>
    </source>
</evidence>
<feature type="compositionally biased region" description="Basic and acidic residues" evidence="1">
    <location>
        <begin position="163"/>
        <end position="174"/>
    </location>
</feature>
<gene>
    <name evidence="3" type="primary">LOC108014299</name>
</gene>